<organism evidence="2 3">
    <name type="scientific">Leucobacter ruminantium</name>
    <dbReference type="NCBI Taxonomy" id="1289170"/>
    <lineage>
        <taxon>Bacteria</taxon>
        <taxon>Bacillati</taxon>
        <taxon>Actinomycetota</taxon>
        <taxon>Actinomycetes</taxon>
        <taxon>Micrococcales</taxon>
        <taxon>Microbacteriaceae</taxon>
        <taxon>Leucobacter</taxon>
    </lineage>
</organism>
<proteinExistence type="predicted"/>
<keyword evidence="3" id="KW-1185">Reference proteome</keyword>
<gene>
    <name evidence="2" type="ORF">J4H91_11285</name>
</gene>
<evidence type="ECO:0000256" key="1">
    <source>
        <dbReference type="SAM" id="MobiDB-lite"/>
    </source>
</evidence>
<accession>A0A939LZE5</accession>
<reference evidence="2" key="1">
    <citation type="submission" date="2021-03" db="EMBL/GenBank/DDBJ databases">
        <title>Leucobacter chromiisoli sp. nov., isolated from chromium-containing soil of chemical plant.</title>
        <authorList>
            <person name="Xu Z."/>
        </authorList>
    </citation>
    <scope>NUCLEOTIDE SEQUENCE</scope>
    <source>
        <strain evidence="2">A2</strain>
    </source>
</reference>
<dbReference type="RefSeq" id="WP_208046365.1">
    <property type="nucleotide sequence ID" value="NZ_JAGDYL010000020.1"/>
</dbReference>
<evidence type="ECO:0000313" key="2">
    <source>
        <dbReference type="EMBL" id="MBO1805893.1"/>
    </source>
</evidence>
<dbReference type="AlphaFoldDB" id="A0A939LZE5"/>
<comment type="caution">
    <text evidence="2">The sequence shown here is derived from an EMBL/GenBank/DDBJ whole genome shotgun (WGS) entry which is preliminary data.</text>
</comment>
<feature type="region of interest" description="Disordered" evidence="1">
    <location>
        <begin position="66"/>
        <end position="87"/>
    </location>
</feature>
<dbReference type="EMBL" id="JAGDYL010000020">
    <property type="protein sequence ID" value="MBO1805893.1"/>
    <property type="molecule type" value="Genomic_DNA"/>
</dbReference>
<dbReference type="Proteomes" id="UP000664398">
    <property type="component" value="Unassembled WGS sequence"/>
</dbReference>
<evidence type="ECO:0000313" key="3">
    <source>
        <dbReference type="Proteomes" id="UP000664398"/>
    </source>
</evidence>
<protein>
    <submittedName>
        <fullName evidence="2">Uncharacterized protein</fullName>
    </submittedName>
</protein>
<name>A0A939LZE5_9MICO</name>
<sequence length="87" mass="9596">MPDAALIALVVGIVGPLLAYLTATQARHGRQLAEARAELDAAEVRERVLWGYVRALIDQVYRLGGTPVDPPDYLDDLFPSRPRKETP</sequence>